<keyword evidence="2" id="KW-1185">Reference proteome</keyword>
<protein>
    <submittedName>
        <fullName evidence="1">GNAT family N-acetyltransferase</fullName>
    </submittedName>
</protein>
<name>A0ABT0GES7_9GAMM</name>
<proteinExistence type="predicted"/>
<comment type="caution">
    <text evidence="1">The sequence shown here is derived from an EMBL/GenBank/DDBJ whole genome shotgun (WGS) entry which is preliminary data.</text>
</comment>
<dbReference type="SUPFAM" id="SSF55729">
    <property type="entry name" value="Acyl-CoA N-acyltransferases (Nat)"/>
    <property type="match status" value="1"/>
</dbReference>
<gene>
    <name evidence="1" type="ORF">M0G41_05110</name>
</gene>
<evidence type="ECO:0000313" key="1">
    <source>
        <dbReference type="EMBL" id="MCK7593049.1"/>
    </source>
</evidence>
<dbReference type="InterPro" id="IPR016181">
    <property type="entry name" value="Acyl_CoA_acyltransferase"/>
</dbReference>
<dbReference type="PANTHER" id="PTHR47017">
    <property type="entry name" value="ACYL-COA"/>
    <property type="match status" value="1"/>
</dbReference>
<sequence length="376" mass="43054">MTLAARLVDSLDKVDPAEWQRLLGSPSAFLDWPLLQAMERSGCLQPRHGWRPAHLLLEENGGLRAAAPCYLKGNSHGEFVFDHGWAQAYERVGLSYYPKLLVAVPYSPVTGPRLLDGGDPEMRRALLDALRMQVDRMGLSSAHINFHREPIDDPHWLPRFDWQFHWRNPGWQGFDDFLAALTSKKRKNILQERRQVARVGIHIERLTGPAIDAASMQAMHGFYLDTFDRKGNFPALTPAFFDQLQSQLPERVMLALAYREGRCIAGAMFLFDADTLYGRYWGCHEDWPGLHFELCYYQGIEFCLERGIGLFEPGAQGEHKLARGFLPVQTRSAHYLRDPRFRAAVAESLAQEAHWQHAYREDLMRHSPYREGAAPE</sequence>
<dbReference type="EMBL" id="JALNMH010000003">
    <property type="protein sequence ID" value="MCK7593049.1"/>
    <property type="molecule type" value="Genomic_DNA"/>
</dbReference>
<organism evidence="1 2">
    <name type="scientific">Pseudomarimonas salicorniae</name>
    <dbReference type="NCBI Taxonomy" id="2933270"/>
    <lineage>
        <taxon>Bacteria</taxon>
        <taxon>Pseudomonadati</taxon>
        <taxon>Pseudomonadota</taxon>
        <taxon>Gammaproteobacteria</taxon>
        <taxon>Lysobacterales</taxon>
        <taxon>Lysobacteraceae</taxon>
        <taxon>Pseudomarimonas</taxon>
    </lineage>
</organism>
<dbReference type="Gene3D" id="3.40.630.30">
    <property type="match status" value="1"/>
</dbReference>
<dbReference type="Pfam" id="PF04339">
    <property type="entry name" value="FemAB_like"/>
    <property type="match status" value="1"/>
</dbReference>
<dbReference type="Proteomes" id="UP001431449">
    <property type="component" value="Unassembled WGS sequence"/>
</dbReference>
<accession>A0ABT0GES7</accession>
<dbReference type="InterPro" id="IPR007434">
    <property type="entry name" value="FemAB-like"/>
</dbReference>
<evidence type="ECO:0000313" key="2">
    <source>
        <dbReference type="Proteomes" id="UP001431449"/>
    </source>
</evidence>
<reference evidence="1" key="1">
    <citation type="submission" date="2022-04" db="EMBL/GenBank/DDBJ databases">
        <title>Lysobacter sp. CAU 1642 isolated from sea sand.</title>
        <authorList>
            <person name="Kim W."/>
        </authorList>
    </citation>
    <scope>NUCLEOTIDE SEQUENCE</scope>
    <source>
        <strain evidence="1">CAU 1642</strain>
    </source>
</reference>
<dbReference type="RefSeq" id="WP_248206002.1">
    <property type="nucleotide sequence ID" value="NZ_JALNMH010000003.1"/>
</dbReference>
<dbReference type="PANTHER" id="PTHR47017:SF1">
    <property type="entry name" value="ACYL-COA"/>
    <property type="match status" value="1"/>
</dbReference>